<dbReference type="EMBL" id="CVRI01000043">
    <property type="protein sequence ID" value="CRK96390.1"/>
    <property type="molecule type" value="Genomic_DNA"/>
</dbReference>
<reference evidence="2 3" key="1">
    <citation type="submission" date="2015-04" db="EMBL/GenBank/DDBJ databases">
        <authorList>
            <person name="Syromyatnikov M.Y."/>
            <person name="Popov V.N."/>
        </authorList>
    </citation>
    <scope>NUCLEOTIDE SEQUENCE [LARGE SCALE GENOMIC DNA]</scope>
</reference>
<gene>
    <name evidence="2" type="ORF">CLUMA_CG009807</name>
</gene>
<evidence type="ECO:0000313" key="3">
    <source>
        <dbReference type="Proteomes" id="UP000183832"/>
    </source>
</evidence>
<keyword evidence="3" id="KW-1185">Reference proteome</keyword>
<evidence type="ECO:0000256" key="1">
    <source>
        <dbReference type="SAM" id="MobiDB-lite"/>
    </source>
</evidence>
<accession>A0A1J1IBM7</accession>
<feature type="compositionally biased region" description="Polar residues" evidence="1">
    <location>
        <begin position="177"/>
        <end position="211"/>
    </location>
</feature>
<evidence type="ECO:0000313" key="2">
    <source>
        <dbReference type="EMBL" id="CRK96390.1"/>
    </source>
</evidence>
<proteinExistence type="predicted"/>
<protein>
    <submittedName>
        <fullName evidence="2">CLUMA_CG009807, isoform A</fullName>
    </submittedName>
</protein>
<name>A0A1J1IBM7_9DIPT</name>
<feature type="region of interest" description="Disordered" evidence="1">
    <location>
        <begin position="168"/>
        <end position="211"/>
    </location>
</feature>
<dbReference type="Proteomes" id="UP000183832">
    <property type="component" value="Unassembled WGS sequence"/>
</dbReference>
<dbReference type="OrthoDB" id="10592439at2759"/>
<sequence>MTSNDPSSIEAIAYQGCAPNRLSRIDLLQQQQQQQYNLASQPPCEHECNCMHQHPLSNHHHHSNFSAPNGAYGHHHNHFNHNHLNQHMHPNSYISHQQQQHQDGVLIYNHSSANSECNQAGSNNDGSQSGCSNMIHYIPTSNLSVASQSLNIPNVPCDCVTHVQSHQQQQTHHQRQLSEQHSLQSGRSSRIVSCDENPSGTEDGSGMSTSGMITTVRASKRNLSFKAFRNMQARNLILKSKFQSLN</sequence>
<organism evidence="2 3">
    <name type="scientific">Clunio marinus</name>
    <dbReference type="NCBI Taxonomy" id="568069"/>
    <lineage>
        <taxon>Eukaryota</taxon>
        <taxon>Metazoa</taxon>
        <taxon>Ecdysozoa</taxon>
        <taxon>Arthropoda</taxon>
        <taxon>Hexapoda</taxon>
        <taxon>Insecta</taxon>
        <taxon>Pterygota</taxon>
        <taxon>Neoptera</taxon>
        <taxon>Endopterygota</taxon>
        <taxon>Diptera</taxon>
        <taxon>Nematocera</taxon>
        <taxon>Chironomoidea</taxon>
        <taxon>Chironomidae</taxon>
        <taxon>Clunio</taxon>
    </lineage>
</organism>
<dbReference type="AlphaFoldDB" id="A0A1J1IBM7"/>